<protein>
    <recommendedName>
        <fullName evidence="5">Oxidoreductase, Gfo/Idh/MocA family</fullName>
    </recommendedName>
</protein>
<dbReference type="InterPro" id="IPR036291">
    <property type="entry name" value="NAD(P)-bd_dom_sf"/>
</dbReference>
<dbReference type="EMBL" id="BMES01000001">
    <property type="protein sequence ID" value="GGH15575.1"/>
    <property type="molecule type" value="Genomic_DNA"/>
</dbReference>
<proteinExistence type="predicted"/>
<evidence type="ECO:0000313" key="4">
    <source>
        <dbReference type="Proteomes" id="UP000603912"/>
    </source>
</evidence>
<keyword evidence="4" id="KW-1185">Reference proteome</keyword>
<dbReference type="InterPro" id="IPR000683">
    <property type="entry name" value="Gfo/Idh/MocA-like_OxRdtase_N"/>
</dbReference>
<accession>A0A917I550</accession>
<evidence type="ECO:0008006" key="5">
    <source>
        <dbReference type="Google" id="ProtNLM"/>
    </source>
</evidence>
<dbReference type="Proteomes" id="UP000603912">
    <property type="component" value="Unassembled WGS sequence"/>
</dbReference>
<dbReference type="SUPFAM" id="SSF55347">
    <property type="entry name" value="Glyceraldehyde-3-phosphate dehydrogenase-like, C-terminal domain"/>
    <property type="match status" value="1"/>
</dbReference>
<sequence length="305" mass="32407">MTARRAMVVGYGSIGARHARVLREDGLEVGVVSRSGAAEGSVATLAEGLAQFRPDYVVLASPTSDHRAGLEALAEQAFGGRVLVEKPLLAEPATLPWGGFGQVGVGYNLRFHPLVARLRDALTGRRVLSASIHCGQYLPDWRPGTDYRATSSASLAAGGGVLRDLSHELDLAAHLLGSWTELTATGGRLGPLDIETDDAWGVLMRLRSGAIVTLGVDYWHRPARRSIVVETAEGSLSIDFIAGTFTENGKAEAHPAERDATYRAMHKAMLDHAPSPLCTAAEGLAVVDTIAAIEKAARDRVWITA</sequence>
<dbReference type="RefSeq" id="WP_188517089.1">
    <property type="nucleotide sequence ID" value="NZ_BMES01000001.1"/>
</dbReference>
<feature type="domain" description="Gfo/Idh/MocA-like oxidoreductase N-terminal" evidence="1">
    <location>
        <begin position="5"/>
        <end position="92"/>
    </location>
</feature>
<feature type="domain" description="GFO/IDH/MocA-like oxidoreductase" evidence="2">
    <location>
        <begin position="127"/>
        <end position="236"/>
    </location>
</feature>
<dbReference type="Pfam" id="PF01408">
    <property type="entry name" value="GFO_IDH_MocA"/>
    <property type="match status" value="1"/>
</dbReference>
<dbReference type="Gene3D" id="3.30.360.10">
    <property type="entry name" value="Dihydrodipicolinate Reductase, domain 2"/>
    <property type="match status" value="1"/>
</dbReference>
<dbReference type="PANTHER" id="PTHR43377">
    <property type="entry name" value="BILIVERDIN REDUCTASE A"/>
    <property type="match status" value="1"/>
</dbReference>
<dbReference type="GO" id="GO:0000166">
    <property type="term" value="F:nucleotide binding"/>
    <property type="evidence" value="ECO:0007669"/>
    <property type="project" value="InterPro"/>
</dbReference>
<dbReference type="InterPro" id="IPR051450">
    <property type="entry name" value="Gfo/Idh/MocA_Oxidoreductases"/>
</dbReference>
<reference evidence="3" key="2">
    <citation type="submission" date="2020-09" db="EMBL/GenBank/DDBJ databases">
        <authorList>
            <person name="Sun Q."/>
            <person name="Zhou Y."/>
        </authorList>
    </citation>
    <scope>NUCLEOTIDE SEQUENCE</scope>
    <source>
        <strain evidence="3">CGMCC 1.12214</strain>
    </source>
</reference>
<evidence type="ECO:0000313" key="3">
    <source>
        <dbReference type="EMBL" id="GGH15575.1"/>
    </source>
</evidence>
<evidence type="ECO:0000259" key="2">
    <source>
        <dbReference type="Pfam" id="PF22725"/>
    </source>
</evidence>
<dbReference type="SUPFAM" id="SSF51735">
    <property type="entry name" value="NAD(P)-binding Rossmann-fold domains"/>
    <property type="match status" value="1"/>
</dbReference>
<name>A0A917I550_9HYPH</name>
<reference evidence="3" key="1">
    <citation type="journal article" date="2014" name="Int. J. Syst. Evol. Microbiol.">
        <title>Complete genome sequence of Corynebacterium casei LMG S-19264T (=DSM 44701T), isolated from a smear-ripened cheese.</title>
        <authorList>
            <consortium name="US DOE Joint Genome Institute (JGI-PGF)"/>
            <person name="Walter F."/>
            <person name="Albersmeier A."/>
            <person name="Kalinowski J."/>
            <person name="Ruckert C."/>
        </authorList>
    </citation>
    <scope>NUCLEOTIDE SEQUENCE</scope>
    <source>
        <strain evidence="3">CGMCC 1.12214</strain>
    </source>
</reference>
<dbReference type="Gene3D" id="3.40.50.720">
    <property type="entry name" value="NAD(P)-binding Rossmann-like Domain"/>
    <property type="match status" value="1"/>
</dbReference>
<comment type="caution">
    <text evidence="3">The sequence shown here is derived from an EMBL/GenBank/DDBJ whole genome shotgun (WGS) entry which is preliminary data.</text>
</comment>
<dbReference type="InterPro" id="IPR055170">
    <property type="entry name" value="GFO_IDH_MocA-like_dom"/>
</dbReference>
<organism evidence="3 4">
    <name type="scientific">Alsobacter metallidurans</name>
    <dbReference type="NCBI Taxonomy" id="340221"/>
    <lineage>
        <taxon>Bacteria</taxon>
        <taxon>Pseudomonadati</taxon>
        <taxon>Pseudomonadota</taxon>
        <taxon>Alphaproteobacteria</taxon>
        <taxon>Hyphomicrobiales</taxon>
        <taxon>Alsobacteraceae</taxon>
        <taxon>Alsobacter</taxon>
    </lineage>
</organism>
<evidence type="ECO:0000259" key="1">
    <source>
        <dbReference type="Pfam" id="PF01408"/>
    </source>
</evidence>
<dbReference type="AlphaFoldDB" id="A0A917I550"/>
<dbReference type="PANTHER" id="PTHR43377:SF1">
    <property type="entry name" value="BILIVERDIN REDUCTASE A"/>
    <property type="match status" value="1"/>
</dbReference>
<dbReference type="Pfam" id="PF22725">
    <property type="entry name" value="GFO_IDH_MocA_C3"/>
    <property type="match status" value="1"/>
</dbReference>
<gene>
    <name evidence="3" type="primary">neuA</name>
    <name evidence="3" type="ORF">GCM10007036_15680</name>
</gene>